<dbReference type="EMBL" id="ON390794">
    <property type="protein sequence ID" value="WAK85053.1"/>
    <property type="molecule type" value="Genomic_DNA"/>
</dbReference>
<gene>
    <name evidence="1" type="primary">orf283</name>
</gene>
<keyword evidence="1" id="KW-0496">Mitochondrion</keyword>
<sequence length="324" mass="38637">MEELLKHMKKVFKIKIDSQLNYTITVKHYSNKSSQTWVYLYLAERLTRFFNKLVFPGAPEVKIKAWTFRDSNRELYHFLFFFDKGSSVANVTQSDTSRKKEFLSLKVNTILPGRKNPIRLRSKCCCIVYEAELDKKKLRKYLKKVFTKRTCRIEYCRIEYIRPNQTLVYLSFTNNSDCYSHKLVLPYNSATEMSVWKVDQVDLDLLVLFFDQQKNLDGMSYITNIIESYMKNIVSNVGLKEQKQFEKIPSTHRASDLNDLWAQEQKKIEKIHSKYRSFESDDMWEEFEQSRLSNNLSASERDILLWEQEQAEYEDSDDYDSTEE</sequence>
<protein>
    <submittedName>
        <fullName evidence="1">Uncharacterized protein</fullName>
    </submittedName>
</protein>
<dbReference type="AlphaFoldDB" id="A0A9E9C181"/>
<name>A0A9E9C181_9STRA</name>
<reference evidence="1" key="1">
    <citation type="submission" date="2022-04" db="EMBL/GenBank/DDBJ databases">
        <title>A new insight into Amicula, a genus of tiny marine littoral diatoms with the description of two new tropical species and the largest mitogenome known for a stramenopile.</title>
        <authorList>
            <person name="Gastineau R."/>
            <person name="Li C."/>
            <person name="Ashworth M.P."/>
            <person name="Witkowski A."/>
            <person name="Turmel M."/>
            <person name="Gorecka E."/>
            <person name="Frankovich T.A."/>
            <person name="Wachnicka A."/>
            <person name="Lobban C.S."/>
            <person name="Theriot E.C."/>
            <person name="Otis C."/>
            <person name="Dabek P."/>
            <person name="Binczewska A."/>
            <person name="Lemieux C."/>
        </authorList>
    </citation>
    <scope>NUCLEOTIDE SEQUENCE</scope>
    <source>
        <strain evidence="1">GU52X-4 cfCalB7</strain>
    </source>
</reference>
<geneLocation type="mitochondrion" evidence="1"/>
<accession>A0A9E9C181</accession>
<organism evidence="1">
    <name type="scientific">Amicula sp. isolate GU52X-4 cfCalB7</name>
    <dbReference type="NCBI Taxonomy" id="3003489"/>
    <lineage>
        <taxon>Eukaryota</taxon>
        <taxon>Sar</taxon>
        <taxon>Stramenopiles</taxon>
        <taxon>Ochrophyta</taxon>
        <taxon>Bacillariophyta</taxon>
        <taxon>Bacillariophyceae</taxon>
        <taxon>Bacillariophycidae</taxon>
        <taxon>Naviculales</taxon>
        <taxon>Naviculaceae</taxon>
        <taxon>Amicula</taxon>
    </lineage>
</organism>
<proteinExistence type="predicted"/>
<evidence type="ECO:0000313" key="1">
    <source>
        <dbReference type="EMBL" id="WAK85053.1"/>
    </source>
</evidence>